<dbReference type="EC" id="2.7.11.1" evidence="8"/>
<sequence length="151" mass="16274">MDNNIRVILPAVSCNEALARSIIAFFAVELDPTIDELGDIKTAVSEAVTNCIVHGYPGEKKGDIELYASISGEVLHIEISDSGVGIADIDAARKPFFTTSDGEERSGMGFTIMETFMDSLEVENRKCGGVKVTMEKSLRRKVQEISDASAG</sequence>
<dbReference type="GO" id="GO:0042174">
    <property type="term" value="P:negative regulation of sporulation resulting in formation of a cellular spore"/>
    <property type="evidence" value="ECO:0007669"/>
    <property type="project" value="InterPro"/>
</dbReference>
<dbReference type="GO" id="GO:0005524">
    <property type="term" value="F:ATP binding"/>
    <property type="evidence" value="ECO:0007669"/>
    <property type="project" value="UniProtKB-KW"/>
</dbReference>
<keyword evidence="5" id="KW-0067">ATP-binding</keyword>
<keyword evidence="3" id="KW-0547">Nucleotide-binding</keyword>
<evidence type="ECO:0000256" key="6">
    <source>
        <dbReference type="ARBA" id="ARBA00022969"/>
    </source>
</evidence>
<evidence type="ECO:0000256" key="5">
    <source>
        <dbReference type="ARBA" id="ARBA00022840"/>
    </source>
</evidence>
<feature type="domain" description="Histidine kinase/HSP90-like ATPase" evidence="7">
    <location>
        <begin position="35"/>
        <end position="140"/>
    </location>
</feature>
<dbReference type="InterPro" id="IPR003594">
    <property type="entry name" value="HATPase_dom"/>
</dbReference>
<keyword evidence="2 8" id="KW-0808">Transferase</keyword>
<gene>
    <name evidence="8" type="primary">spoIIAB</name>
    <name evidence="8" type="ORF">H9892_07030</name>
</gene>
<evidence type="ECO:0000256" key="1">
    <source>
        <dbReference type="ARBA" id="ARBA00022527"/>
    </source>
</evidence>
<keyword evidence="4" id="KW-0418">Kinase</keyword>
<dbReference type="NCBIfam" id="TIGR01925">
    <property type="entry name" value="spIIAB"/>
    <property type="match status" value="1"/>
</dbReference>
<evidence type="ECO:0000256" key="2">
    <source>
        <dbReference type="ARBA" id="ARBA00022679"/>
    </source>
</evidence>
<comment type="caution">
    <text evidence="8">The sequence shown here is derived from an EMBL/GenBank/DDBJ whole genome shotgun (WGS) entry which is preliminary data.</text>
</comment>
<dbReference type="PANTHER" id="PTHR35526">
    <property type="entry name" value="ANTI-SIGMA-F FACTOR RSBW-RELATED"/>
    <property type="match status" value="1"/>
</dbReference>
<dbReference type="GO" id="GO:0004674">
    <property type="term" value="F:protein serine/threonine kinase activity"/>
    <property type="evidence" value="ECO:0007669"/>
    <property type="project" value="UniProtKB-KW"/>
</dbReference>
<evidence type="ECO:0000313" key="8">
    <source>
        <dbReference type="EMBL" id="HIW03077.1"/>
    </source>
</evidence>
<dbReference type="Pfam" id="PF13581">
    <property type="entry name" value="HATPase_c_2"/>
    <property type="match status" value="1"/>
</dbReference>
<dbReference type="SMART" id="SM00387">
    <property type="entry name" value="HATPase_c"/>
    <property type="match status" value="1"/>
</dbReference>
<evidence type="ECO:0000256" key="3">
    <source>
        <dbReference type="ARBA" id="ARBA00022741"/>
    </source>
</evidence>
<dbReference type="InterPro" id="IPR010194">
    <property type="entry name" value="Anti-sigma_F"/>
</dbReference>
<proteinExistence type="predicted"/>
<evidence type="ECO:0000259" key="7">
    <source>
        <dbReference type="SMART" id="SM00387"/>
    </source>
</evidence>
<dbReference type="GO" id="GO:0030435">
    <property type="term" value="P:sporulation resulting in formation of a cellular spore"/>
    <property type="evidence" value="ECO:0007669"/>
    <property type="project" value="UniProtKB-KW"/>
</dbReference>
<keyword evidence="6" id="KW-0749">Sporulation</keyword>
<keyword evidence="1" id="KW-0723">Serine/threonine-protein kinase</keyword>
<dbReference type="Gene3D" id="3.30.565.10">
    <property type="entry name" value="Histidine kinase-like ATPase, C-terminal domain"/>
    <property type="match status" value="1"/>
</dbReference>
<name>A0A9D1Q2I5_9FIRM</name>
<dbReference type="SUPFAM" id="SSF55874">
    <property type="entry name" value="ATPase domain of HSP90 chaperone/DNA topoisomerase II/histidine kinase"/>
    <property type="match status" value="1"/>
</dbReference>
<evidence type="ECO:0000313" key="9">
    <source>
        <dbReference type="Proteomes" id="UP000823990"/>
    </source>
</evidence>
<dbReference type="InterPro" id="IPR036890">
    <property type="entry name" value="HATPase_C_sf"/>
</dbReference>
<reference evidence="8" key="2">
    <citation type="submission" date="2021-04" db="EMBL/GenBank/DDBJ databases">
        <authorList>
            <person name="Gilroy R."/>
        </authorList>
    </citation>
    <scope>NUCLEOTIDE SEQUENCE</scope>
    <source>
        <strain evidence="8">12435</strain>
    </source>
</reference>
<organism evidence="8 9">
    <name type="scientific">Candidatus Protoclostridium stercorigallinarum</name>
    <dbReference type="NCBI Taxonomy" id="2838741"/>
    <lineage>
        <taxon>Bacteria</taxon>
        <taxon>Bacillati</taxon>
        <taxon>Bacillota</taxon>
        <taxon>Clostridia</taxon>
        <taxon>Candidatus Protoclostridium</taxon>
    </lineage>
</organism>
<dbReference type="PANTHER" id="PTHR35526:SF3">
    <property type="entry name" value="ANTI-SIGMA-F FACTOR RSBW"/>
    <property type="match status" value="1"/>
</dbReference>
<dbReference type="GO" id="GO:0016989">
    <property type="term" value="F:sigma factor antagonist activity"/>
    <property type="evidence" value="ECO:0007669"/>
    <property type="project" value="InterPro"/>
</dbReference>
<dbReference type="InterPro" id="IPR050267">
    <property type="entry name" value="Anti-sigma-factor_SerPK"/>
</dbReference>
<dbReference type="AlphaFoldDB" id="A0A9D1Q2I5"/>
<evidence type="ECO:0000256" key="4">
    <source>
        <dbReference type="ARBA" id="ARBA00022777"/>
    </source>
</evidence>
<reference evidence="8" key="1">
    <citation type="journal article" date="2021" name="PeerJ">
        <title>Extensive microbial diversity within the chicken gut microbiome revealed by metagenomics and culture.</title>
        <authorList>
            <person name="Gilroy R."/>
            <person name="Ravi A."/>
            <person name="Getino M."/>
            <person name="Pursley I."/>
            <person name="Horton D.L."/>
            <person name="Alikhan N.F."/>
            <person name="Baker D."/>
            <person name="Gharbi K."/>
            <person name="Hall N."/>
            <person name="Watson M."/>
            <person name="Adriaenssens E.M."/>
            <person name="Foster-Nyarko E."/>
            <person name="Jarju S."/>
            <person name="Secka A."/>
            <person name="Antonio M."/>
            <person name="Oren A."/>
            <person name="Chaudhuri R.R."/>
            <person name="La Ragione R."/>
            <person name="Hildebrand F."/>
            <person name="Pallen M.J."/>
        </authorList>
    </citation>
    <scope>NUCLEOTIDE SEQUENCE</scope>
    <source>
        <strain evidence="8">12435</strain>
    </source>
</reference>
<protein>
    <submittedName>
        <fullName evidence="8">Anti-sigma F factor</fullName>
        <ecNumber evidence="8">2.7.11.1</ecNumber>
    </submittedName>
</protein>
<dbReference type="Proteomes" id="UP000823990">
    <property type="component" value="Unassembled WGS sequence"/>
</dbReference>
<dbReference type="EMBL" id="DXHS01000119">
    <property type="protein sequence ID" value="HIW03077.1"/>
    <property type="molecule type" value="Genomic_DNA"/>
</dbReference>
<accession>A0A9D1Q2I5</accession>